<dbReference type="EMBL" id="KB908526">
    <property type="protein sequence ID" value="EOA89035.1"/>
    <property type="molecule type" value="Genomic_DNA"/>
</dbReference>
<accession>R0IW84</accession>
<name>R0IW84_EXST2</name>
<evidence type="ECO:0000313" key="3">
    <source>
        <dbReference type="Proteomes" id="UP000016935"/>
    </source>
</evidence>
<feature type="compositionally biased region" description="Pro residues" evidence="1">
    <location>
        <begin position="110"/>
        <end position="125"/>
    </location>
</feature>
<feature type="compositionally biased region" description="Pro residues" evidence="1">
    <location>
        <begin position="84"/>
        <end position="97"/>
    </location>
</feature>
<organism evidence="2 3">
    <name type="scientific">Exserohilum turcicum (strain 28A)</name>
    <name type="common">Northern leaf blight fungus</name>
    <name type="synonym">Setosphaeria turcica</name>
    <dbReference type="NCBI Taxonomy" id="671987"/>
    <lineage>
        <taxon>Eukaryota</taxon>
        <taxon>Fungi</taxon>
        <taxon>Dikarya</taxon>
        <taxon>Ascomycota</taxon>
        <taxon>Pezizomycotina</taxon>
        <taxon>Dothideomycetes</taxon>
        <taxon>Pleosporomycetidae</taxon>
        <taxon>Pleosporales</taxon>
        <taxon>Pleosporineae</taxon>
        <taxon>Pleosporaceae</taxon>
        <taxon>Exserohilum</taxon>
    </lineage>
</organism>
<feature type="compositionally biased region" description="Low complexity" evidence="1">
    <location>
        <begin position="191"/>
        <end position="205"/>
    </location>
</feature>
<dbReference type="HOGENOM" id="CLU_1340406_0_0_1"/>
<reference evidence="2 3" key="2">
    <citation type="journal article" date="2013" name="PLoS Genet.">
        <title>Comparative genome structure, secondary metabolite, and effector coding capacity across Cochliobolus pathogens.</title>
        <authorList>
            <person name="Condon B.J."/>
            <person name="Leng Y."/>
            <person name="Wu D."/>
            <person name="Bushley K.E."/>
            <person name="Ohm R.A."/>
            <person name="Otillar R."/>
            <person name="Martin J."/>
            <person name="Schackwitz W."/>
            <person name="Grimwood J."/>
            <person name="MohdZainudin N."/>
            <person name="Xue C."/>
            <person name="Wang R."/>
            <person name="Manning V.A."/>
            <person name="Dhillon B."/>
            <person name="Tu Z.J."/>
            <person name="Steffenson B.J."/>
            <person name="Salamov A."/>
            <person name="Sun H."/>
            <person name="Lowry S."/>
            <person name="LaButti K."/>
            <person name="Han J."/>
            <person name="Copeland A."/>
            <person name="Lindquist E."/>
            <person name="Barry K."/>
            <person name="Schmutz J."/>
            <person name="Baker S.E."/>
            <person name="Ciuffetti L.M."/>
            <person name="Grigoriev I.V."/>
            <person name="Zhong S."/>
            <person name="Turgeon B.G."/>
        </authorList>
    </citation>
    <scope>NUCLEOTIDE SEQUENCE [LARGE SCALE GENOMIC DNA]</scope>
    <source>
        <strain evidence="3">28A</strain>
    </source>
</reference>
<sequence>MKYSFVTAALVGSVFASQHKGHGGFHLRRGGYEAAPPQPQGDVCTVYTTVYVSQPPTPESTSCTEDVPSPTGPAPNVPQQSQPGYPPSGPNSQPPAPKHCSTCTSETPYPTGPQPGYPTGPPPNGPQQSQPGYPPSGPKSQPPTPEHCSTCTGETPYPTGPTPNGPQESHPGYPPAPMSTPGQPGHPPVREQSTSTTCTEETTSP</sequence>
<feature type="non-terminal residue" evidence="2">
    <location>
        <position position="205"/>
    </location>
</feature>
<protein>
    <submittedName>
        <fullName evidence="2">Uncharacterized protein</fullName>
    </submittedName>
</protein>
<proteinExistence type="predicted"/>
<feature type="region of interest" description="Disordered" evidence="1">
    <location>
        <begin position="54"/>
        <end position="205"/>
    </location>
</feature>
<feature type="region of interest" description="Disordered" evidence="1">
    <location>
        <begin position="18"/>
        <end position="42"/>
    </location>
</feature>
<reference evidence="2 3" key="1">
    <citation type="journal article" date="2012" name="PLoS Pathog.">
        <title>Diverse lifestyles and strategies of plant pathogenesis encoded in the genomes of eighteen Dothideomycetes fungi.</title>
        <authorList>
            <person name="Ohm R.A."/>
            <person name="Feau N."/>
            <person name="Henrissat B."/>
            <person name="Schoch C.L."/>
            <person name="Horwitz B.A."/>
            <person name="Barry K.W."/>
            <person name="Condon B.J."/>
            <person name="Copeland A.C."/>
            <person name="Dhillon B."/>
            <person name="Glaser F."/>
            <person name="Hesse C.N."/>
            <person name="Kosti I."/>
            <person name="LaButti K."/>
            <person name="Lindquist E.A."/>
            <person name="Lucas S."/>
            <person name="Salamov A.A."/>
            <person name="Bradshaw R.E."/>
            <person name="Ciuffetti L."/>
            <person name="Hamelin R.C."/>
            <person name="Kema G.H.J."/>
            <person name="Lawrence C."/>
            <person name="Scott J.A."/>
            <person name="Spatafora J.W."/>
            <person name="Turgeon B.G."/>
            <person name="de Wit P.J.G.M."/>
            <person name="Zhong S."/>
            <person name="Goodwin S.B."/>
            <person name="Grigoriev I.V."/>
        </authorList>
    </citation>
    <scope>NUCLEOTIDE SEQUENCE [LARGE SCALE GENOMIC DNA]</scope>
    <source>
        <strain evidence="3">28A</strain>
    </source>
</reference>
<dbReference type="AlphaFoldDB" id="R0IW84"/>
<feature type="compositionally biased region" description="Polar residues" evidence="1">
    <location>
        <begin position="54"/>
        <end position="64"/>
    </location>
</feature>
<dbReference type="STRING" id="671987.R0IW84"/>
<dbReference type="PRINTS" id="PR01217">
    <property type="entry name" value="PRICHEXTENSN"/>
</dbReference>
<dbReference type="Proteomes" id="UP000016935">
    <property type="component" value="Unassembled WGS sequence"/>
</dbReference>
<feature type="compositionally biased region" description="Basic residues" evidence="1">
    <location>
        <begin position="19"/>
        <end position="29"/>
    </location>
</feature>
<feature type="compositionally biased region" description="Pro residues" evidence="1">
    <location>
        <begin position="132"/>
        <end position="145"/>
    </location>
</feature>
<evidence type="ECO:0000256" key="1">
    <source>
        <dbReference type="SAM" id="MobiDB-lite"/>
    </source>
</evidence>
<gene>
    <name evidence="2" type="ORF">SETTUDRAFT_46578</name>
</gene>
<evidence type="ECO:0000313" key="2">
    <source>
        <dbReference type="EMBL" id="EOA89035.1"/>
    </source>
</evidence>
<keyword evidence="3" id="KW-1185">Reference proteome</keyword>
<dbReference type="GeneID" id="19405062"/>
<dbReference type="RefSeq" id="XP_008023367.1">
    <property type="nucleotide sequence ID" value="XM_008025176.1"/>
</dbReference>